<dbReference type="eggNOG" id="COG0545">
    <property type="taxonomic scope" value="Bacteria"/>
</dbReference>
<protein>
    <recommendedName>
        <fullName evidence="7">Peptidyl-prolyl cis-trans isomerase</fullName>
        <ecNumber evidence="7">5.2.1.8</ecNumber>
    </recommendedName>
</protein>
<evidence type="ECO:0000259" key="8">
    <source>
        <dbReference type="PROSITE" id="PS50059"/>
    </source>
</evidence>
<comment type="similarity">
    <text evidence="2 7">Belongs to the FKBP-type PPIase family.</text>
</comment>
<accession>A0A1E5DZA5</accession>
<dbReference type="PANTHER" id="PTHR45779:SF7">
    <property type="entry name" value="PEPTIDYLPROLYL ISOMERASE"/>
    <property type="match status" value="1"/>
</dbReference>
<feature type="domain" description="PPIase FKBP-type" evidence="8">
    <location>
        <begin position="71"/>
        <end position="156"/>
    </location>
</feature>
<proteinExistence type="inferred from homology"/>
<dbReference type="GO" id="GO:0003755">
    <property type="term" value="F:peptidyl-prolyl cis-trans isomerase activity"/>
    <property type="evidence" value="ECO:0007669"/>
    <property type="project" value="UniProtKB-UniRule"/>
</dbReference>
<reference evidence="9 10" key="1">
    <citation type="journal article" date="2012" name="Science">
        <title>Ecological populations of bacteria act as socially cohesive units of antibiotic production and resistance.</title>
        <authorList>
            <person name="Cordero O.X."/>
            <person name="Wildschutte H."/>
            <person name="Kirkup B."/>
            <person name="Proehl S."/>
            <person name="Ngo L."/>
            <person name="Hussain F."/>
            <person name="Le Roux F."/>
            <person name="Mincer T."/>
            <person name="Polz M.F."/>
        </authorList>
    </citation>
    <scope>NUCLEOTIDE SEQUENCE [LARGE SCALE GENOMIC DNA]</scope>
    <source>
        <strain evidence="9 10">1S-45</strain>
    </source>
</reference>
<gene>
    <name evidence="9" type="ORF">A1QC_12175</name>
</gene>
<evidence type="ECO:0000256" key="5">
    <source>
        <dbReference type="ARBA" id="ARBA00023235"/>
    </source>
</evidence>
<evidence type="ECO:0000256" key="4">
    <source>
        <dbReference type="ARBA" id="ARBA00023110"/>
    </source>
</evidence>
<evidence type="ECO:0000256" key="2">
    <source>
        <dbReference type="ARBA" id="ARBA00006577"/>
    </source>
</evidence>
<dbReference type="InterPro" id="IPR000774">
    <property type="entry name" value="PPIase_FKBP_N"/>
</dbReference>
<dbReference type="InterPro" id="IPR044609">
    <property type="entry name" value="FKBP2/11"/>
</dbReference>
<keyword evidence="4 6" id="KW-0697">Rotamase</keyword>
<evidence type="ECO:0000256" key="6">
    <source>
        <dbReference type="PROSITE-ProRule" id="PRU00277"/>
    </source>
</evidence>
<evidence type="ECO:0000313" key="10">
    <source>
        <dbReference type="Proteomes" id="UP000094070"/>
    </source>
</evidence>
<comment type="catalytic activity">
    <reaction evidence="1 6 7">
        <text>[protein]-peptidylproline (omega=180) = [protein]-peptidylproline (omega=0)</text>
        <dbReference type="Rhea" id="RHEA:16237"/>
        <dbReference type="Rhea" id="RHEA-COMP:10747"/>
        <dbReference type="Rhea" id="RHEA-COMP:10748"/>
        <dbReference type="ChEBI" id="CHEBI:83833"/>
        <dbReference type="ChEBI" id="CHEBI:83834"/>
        <dbReference type="EC" id="5.2.1.8"/>
    </reaction>
</comment>
<evidence type="ECO:0000313" key="9">
    <source>
        <dbReference type="EMBL" id="OEF23254.1"/>
    </source>
</evidence>
<dbReference type="Pfam" id="PF00254">
    <property type="entry name" value="FKBP_C"/>
    <property type="match status" value="1"/>
</dbReference>
<dbReference type="Pfam" id="PF01346">
    <property type="entry name" value="FKBP_N"/>
    <property type="match status" value="1"/>
</dbReference>
<evidence type="ECO:0000256" key="1">
    <source>
        <dbReference type="ARBA" id="ARBA00000971"/>
    </source>
</evidence>
<dbReference type="FunFam" id="3.10.50.40:FF:000045">
    <property type="entry name" value="Peptidyl-prolyl cis-trans isomerase"/>
    <property type="match status" value="1"/>
</dbReference>
<dbReference type="SUPFAM" id="SSF54534">
    <property type="entry name" value="FKBP-like"/>
    <property type="match status" value="1"/>
</dbReference>
<dbReference type="STRING" id="1188252.A1QC_12175"/>
<sequence length="157" mass="17307">MKVLLPILALLLVAFLLYRTMNTQKAAEQNIKQGNAFLAQNAHKSGVITTDSGLQYLVLYKGTGTEFPTATSQVKVHYQGTLLDGSEFDSSYKRGEPIVFQLNQVVKGWQEGLQHMVEGEKVRLFIPYQLGYGKSGSGPIPAGATLIFDVELLEIMK</sequence>
<dbReference type="AlphaFoldDB" id="A0A1E5DZA5"/>
<dbReference type="InterPro" id="IPR001179">
    <property type="entry name" value="PPIase_FKBP_dom"/>
</dbReference>
<dbReference type="PANTHER" id="PTHR45779">
    <property type="entry name" value="PEPTIDYLPROLYL ISOMERASE"/>
    <property type="match status" value="1"/>
</dbReference>
<dbReference type="Gene3D" id="3.10.50.40">
    <property type="match status" value="1"/>
</dbReference>
<keyword evidence="5 6" id="KW-0413">Isomerase</keyword>
<comment type="caution">
    <text evidence="9">The sequence shown here is derived from an EMBL/GenBank/DDBJ whole genome shotgun (WGS) entry which is preliminary data.</text>
</comment>
<evidence type="ECO:0000256" key="7">
    <source>
        <dbReference type="RuleBase" id="RU003915"/>
    </source>
</evidence>
<dbReference type="EMBL" id="AJYK02000095">
    <property type="protein sequence ID" value="OEF23254.1"/>
    <property type="molecule type" value="Genomic_DNA"/>
</dbReference>
<keyword evidence="3" id="KW-0732">Signal</keyword>
<dbReference type="GO" id="GO:0006457">
    <property type="term" value="P:protein folding"/>
    <property type="evidence" value="ECO:0007669"/>
    <property type="project" value="InterPro"/>
</dbReference>
<evidence type="ECO:0000256" key="3">
    <source>
        <dbReference type="ARBA" id="ARBA00022729"/>
    </source>
</evidence>
<dbReference type="InterPro" id="IPR046357">
    <property type="entry name" value="PPIase_dom_sf"/>
</dbReference>
<name>A0A1E5DZA5_9VIBR</name>
<organism evidence="9 10">
    <name type="scientific">Vibrio rumoiensis 1S-45</name>
    <dbReference type="NCBI Taxonomy" id="1188252"/>
    <lineage>
        <taxon>Bacteria</taxon>
        <taxon>Pseudomonadati</taxon>
        <taxon>Pseudomonadota</taxon>
        <taxon>Gammaproteobacteria</taxon>
        <taxon>Vibrionales</taxon>
        <taxon>Vibrionaceae</taxon>
        <taxon>Vibrio</taxon>
    </lineage>
</organism>
<dbReference type="Proteomes" id="UP000094070">
    <property type="component" value="Unassembled WGS sequence"/>
</dbReference>
<dbReference type="PROSITE" id="PS50059">
    <property type="entry name" value="FKBP_PPIASE"/>
    <property type="match status" value="1"/>
</dbReference>
<dbReference type="EC" id="5.2.1.8" evidence="7"/>
<keyword evidence="10" id="KW-1185">Reference proteome</keyword>